<feature type="region of interest" description="Disordered" evidence="2">
    <location>
        <begin position="1"/>
        <end position="60"/>
    </location>
</feature>
<dbReference type="GO" id="GO:0061630">
    <property type="term" value="F:ubiquitin protein ligase activity"/>
    <property type="evidence" value="ECO:0007669"/>
    <property type="project" value="TreeGrafter"/>
</dbReference>
<name>A0A0D9QIL3_PLAFR</name>
<evidence type="ECO:0000313" key="5">
    <source>
        <dbReference type="EMBL" id="KJP86617.1"/>
    </source>
</evidence>
<feature type="compositionally biased region" description="Polar residues" evidence="2">
    <location>
        <begin position="184"/>
        <end position="194"/>
    </location>
</feature>
<feature type="transmembrane region" description="Helical" evidence="3">
    <location>
        <begin position="640"/>
        <end position="659"/>
    </location>
</feature>
<dbReference type="Gene3D" id="3.30.40.10">
    <property type="entry name" value="Zinc/RING finger domain, C3HC4 (zinc finger)"/>
    <property type="match status" value="1"/>
</dbReference>
<feature type="domain" description="RING-type" evidence="4">
    <location>
        <begin position="871"/>
        <end position="917"/>
    </location>
</feature>
<feature type="compositionally biased region" description="Polar residues" evidence="2">
    <location>
        <begin position="273"/>
        <end position="323"/>
    </location>
</feature>
<reference evidence="5 6" key="1">
    <citation type="submission" date="2014-03" db="EMBL/GenBank/DDBJ databases">
        <title>The Genome Sequence of Plasmodium fragile nilgiri.</title>
        <authorList>
            <consortium name="The Broad Institute Genomics Platform"/>
            <consortium name="The Broad Institute Genome Sequencing Center for Infectious Disease"/>
            <person name="Neafsey D."/>
            <person name="Duraisingh M."/>
            <person name="Young S.K."/>
            <person name="Zeng Q."/>
            <person name="Gargeya S."/>
            <person name="Abouelleil A."/>
            <person name="Alvarado L."/>
            <person name="Chapman S.B."/>
            <person name="Gainer-Dewar J."/>
            <person name="Goldberg J."/>
            <person name="Griggs A."/>
            <person name="Gujja S."/>
            <person name="Hansen M."/>
            <person name="Howarth C."/>
            <person name="Imamovic A."/>
            <person name="Larimer J."/>
            <person name="Pearson M."/>
            <person name="Poon T.W."/>
            <person name="Priest M."/>
            <person name="Roberts A."/>
            <person name="Saif S."/>
            <person name="Shea T."/>
            <person name="Sykes S."/>
            <person name="Wortman J."/>
            <person name="Nusbaum C."/>
            <person name="Birren B."/>
        </authorList>
    </citation>
    <scope>NUCLEOTIDE SEQUENCE [LARGE SCALE GENOMIC DNA]</scope>
    <source>
        <strain evidence="6">nilgiri</strain>
    </source>
</reference>
<dbReference type="GO" id="GO:0007165">
    <property type="term" value="P:signal transduction"/>
    <property type="evidence" value="ECO:0007669"/>
    <property type="project" value="TreeGrafter"/>
</dbReference>
<dbReference type="OrthoDB" id="10017393at2759"/>
<dbReference type="Proteomes" id="UP000054561">
    <property type="component" value="Unassembled WGS sequence"/>
</dbReference>
<gene>
    <name evidence="5" type="ORF">AK88_03721</name>
</gene>
<dbReference type="PROSITE" id="PS50089">
    <property type="entry name" value="ZF_RING_2"/>
    <property type="match status" value="1"/>
</dbReference>
<protein>
    <recommendedName>
        <fullName evidence="4">RING-type domain-containing protein</fullName>
    </recommendedName>
</protein>
<feature type="region of interest" description="Disordered" evidence="2">
    <location>
        <begin position="776"/>
        <end position="795"/>
    </location>
</feature>
<dbReference type="GeneID" id="24269035"/>
<keyword evidence="1" id="KW-0479">Metal-binding</keyword>
<evidence type="ECO:0000256" key="3">
    <source>
        <dbReference type="SAM" id="Phobius"/>
    </source>
</evidence>
<sequence>MTGNQSQIEEAHAPEIAPRQGAKNRKTFRSFHFLKKKNEERSADNTRSKDHMFSSSRSDYASLKDNQKEVIKGKVPKSYVRDLEIPNVRVRNKFQFVHVHGAENDSPNQRLHESSERDDVALPQDLSGASATDSHSSGHGAINDASHDAIENVSNNVSNNASNNISNNVNNNVSNNVSNNPSNGISGTRASHQSAQDEDESASLRVDSSLPNTSTRNNEHEENNSSSAAIGQEANGQSLGMVSGNIRQVGHVTGDSGPNGNVTCEHTPDENPPSENRLNEDTQPPSGGNIETQNDLLTNLENPNQNEAQNDPSRSRNSAENTSNAEDLDYYVLTIRDLRNTQVNESEYENEEGLELAFYQRCIIGKIFGYEIKPILEEYNLNKAIRLILFILLMLALFSIEFVLLYNNLLKVRVAENQFLLIESNYNSAFLNNFLFQFNEKELKTWHLTNDMIRDEITNGNFTLYDNMCEVVNKLNINCDEHLLEFYKSHGDKNKKKIIEHSIHLYDELSQRNISIYRVKETLLSPCKDISTRTLTEGSSYIFLFVAQKKHLKISTPFLILTVFFFCMRIALILSRILYDFVLFLCFKNYRLSVESKRKYLAKYMWSVSTIMFLEIILGDDCVIWWIHDIDPIFNYHFQYFLWYISLFCLLSYVLHRVFRKYALRNDSSNCSAASFSMQYIQDFLFAINIIFACLFILFNISKATVITIIITAIVLFIDILNDSYLEQIRLTNFEAFPSSNRQRKKKLYIIENNKKNEKKFTLVRLNEHIYREVTMESNSEKRTSKGDFDTNNKDQLKKSCEKKNKIFNLKNLFNKGKIKKTKSPKNATSNGKEVEEGKGSNNSEEEKHSYVDGEKYDGMHNPGTSSVDYCEICDERLKNVVLYPCMHGGFCETCIRSMIFNSLKLKDSFPNCPLCRDAIKNVYKISYEDSQQKVEAVTILTIRVKQ</sequence>
<dbReference type="SMART" id="SM00184">
    <property type="entry name" value="RING"/>
    <property type="match status" value="1"/>
</dbReference>
<dbReference type="GO" id="GO:0008270">
    <property type="term" value="F:zinc ion binding"/>
    <property type="evidence" value="ECO:0007669"/>
    <property type="project" value="UniProtKB-KW"/>
</dbReference>
<feature type="compositionally biased region" description="Basic and acidic residues" evidence="2">
    <location>
        <begin position="36"/>
        <end position="52"/>
    </location>
</feature>
<keyword evidence="1" id="KW-0863">Zinc-finger</keyword>
<feature type="compositionally biased region" description="Basic residues" evidence="2">
    <location>
        <begin position="22"/>
        <end position="35"/>
    </location>
</feature>
<dbReference type="RefSeq" id="XP_012336754.1">
    <property type="nucleotide sequence ID" value="XM_012481331.1"/>
</dbReference>
<dbReference type="PANTHER" id="PTHR23007:SF11">
    <property type="entry name" value="E3 UBIQUITIN-PROTEIN LIGASE CBL"/>
    <property type="match status" value="1"/>
</dbReference>
<dbReference type="AlphaFoldDB" id="A0A0D9QIL3"/>
<feature type="region of interest" description="Disordered" evidence="2">
    <location>
        <begin position="154"/>
        <end position="229"/>
    </location>
</feature>
<feature type="region of interest" description="Disordered" evidence="2">
    <location>
        <begin position="101"/>
        <end position="120"/>
    </location>
</feature>
<dbReference type="EMBL" id="KQ001689">
    <property type="protein sequence ID" value="KJP86617.1"/>
    <property type="molecule type" value="Genomic_DNA"/>
</dbReference>
<evidence type="ECO:0000313" key="6">
    <source>
        <dbReference type="Proteomes" id="UP000054561"/>
    </source>
</evidence>
<feature type="region of interest" description="Disordered" evidence="2">
    <location>
        <begin position="821"/>
        <end position="858"/>
    </location>
</feature>
<proteinExistence type="predicted"/>
<dbReference type="Pfam" id="PF13920">
    <property type="entry name" value="zf-C3HC4_3"/>
    <property type="match status" value="1"/>
</dbReference>
<dbReference type="GO" id="GO:0005886">
    <property type="term" value="C:plasma membrane"/>
    <property type="evidence" value="ECO:0007669"/>
    <property type="project" value="TreeGrafter"/>
</dbReference>
<feature type="transmembrane region" description="Helical" evidence="3">
    <location>
        <begin position="558"/>
        <end position="587"/>
    </location>
</feature>
<evidence type="ECO:0000256" key="1">
    <source>
        <dbReference type="PROSITE-ProRule" id="PRU00175"/>
    </source>
</evidence>
<keyword evidence="1" id="KW-0862">Zinc</keyword>
<dbReference type="OMA" id="HFQYFIW"/>
<feature type="transmembrane region" description="Helical" evidence="3">
    <location>
        <begin position="387"/>
        <end position="406"/>
    </location>
</feature>
<feature type="transmembrane region" description="Helical" evidence="3">
    <location>
        <begin position="704"/>
        <end position="721"/>
    </location>
</feature>
<keyword evidence="3" id="KW-0812">Transmembrane</keyword>
<evidence type="ECO:0000259" key="4">
    <source>
        <dbReference type="PROSITE" id="PS50089"/>
    </source>
</evidence>
<dbReference type="VEuPathDB" id="PlasmoDB:AK88_03721"/>
<evidence type="ECO:0000256" key="2">
    <source>
        <dbReference type="SAM" id="MobiDB-lite"/>
    </source>
</evidence>
<dbReference type="PANTHER" id="PTHR23007">
    <property type="entry name" value="CBL"/>
    <property type="match status" value="1"/>
</dbReference>
<dbReference type="InterPro" id="IPR013083">
    <property type="entry name" value="Znf_RING/FYVE/PHD"/>
</dbReference>
<keyword evidence="6" id="KW-1185">Reference proteome</keyword>
<keyword evidence="3" id="KW-1133">Transmembrane helix</keyword>
<dbReference type="SUPFAM" id="SSF57850">
    <property type="entry name" value="RING/U-box"/>
    <property type="match status" value="1"/>
</dbReference>
<feature type="compositionally biased region" description="Basic and acidic residues" evidence="2">
    <location>
        <begin position="110"/>
        <end position="120"/>
    </location>
</feature>
<feature type="transmembrane region" description="Helical" evidence="3">
    <location>
        <begin position="608"/>
        <end position="628"/>
    </location>
</feature>
<dbReference type="GO" id="GO:0017124">
    <property type="term" value="F:SH3 domain binding"/>
    <property type="evidence" value="ECO:0007669"/>
    <property type="project" value="TreeGrafter"/>
</dbReference>
<organism evidence="5 6">
    <name type="scientific">Plasmodium fragile</name>
    <dbReference type="NCBI Taxonomy" id="5857"/>
    <lineage>
        <taxon>Eukaryota</taxon>
        <taxon>Sar</taxon>
        <taxon>Alveolata</taxon>
        <taxon>Apicomplexa</taxon>
        <taxon>Aconoidasida</taxon>
        <taxon>Haemosporida</taxon>
        <taxon>Plasmodiidae</taxon>
        <taxon>Plasmodium</taxon>
        <taxon>Plasmodium (Plasmodium)</taxon>
    </lineage>
</organism>
<dbReference type="InterPro" id="IPR001841">
    <property type="entry name" value="Znf_RING"/>
</dbReference>
<dbReference type="GO" id="GO:0023051">
    <property type="term" value="P:regulation of signaling"/>
    <property type="evidence" value="ECO:0007669"/>
    <property type="project" value="InterPro"/>
</dbReference>
<feature type="compositionally biased region" description="Low complexity" evidence="2">
    <location>
        <begin position="154"/>
        <end position="183"/>
    </location>
</feature>
<feature type="compositionally biased region" description="Basic and acidic residues" evidence="2">
    <location>
        <begin position="833"/>
        <end position="858"/>
    </location>
</feature>
<dbReference type="GO" id="GO:0045121">
    <property type="term" value="C:membrane raft"/>
    <property type="evidence" value="ECO:0007669"/>
    <property type="project" value="TreeGrafter"/>
</dbReference>
<accession>A0A0D9QIL3</accession>
<dbReference type="InterPro" id="IPR024162">
    <property type="entry name" value="Adaptor_Cbl"/>
</dbReference>
<feature type="transmembrane region" description="Helical" evidence="3">
    <location>
        <begin position="680"/>
        <end position="698"/>
    </location>
</feature>
<feature type="region of interest" description="Disordered" evidence="2">
    <location>
        <begin position="248"/>
        <end position="323"/>
    </location>
</feature>
<keyword evidence="3" id="KW-0472">Membrane</keyword>